<dbReference type="SUPFAM" id="SSF144083">
    <property type="entry name" value="Magnesium transport protein CorA, transmembrane region"/>
    <property type="match status" value="1"/>
</dbReference>
<keyword evidence="4 5" id="KW-0472">Membrane</keyword>
<evidence type="ECO:0000313" key="6">
    <source>
        <dbReference type="EMBL" id="KAH7138474.1"/>
    </source>
</evidence>
<evidence type="ECO:0000256" key="2">
    <source>
        <dbReference type="ARBA" id="ARBA00022692"/>
    </source>
</evidence>
<keyword evidence="7" id="KW-1185">Reference proteome</keyword>
<dbReference type="Proteomes" id="UP000700596">
    <property type="component" value="Unassembled WGS sequence"/>
</dbReference>
<name>A0A9P9EFD5_9PLEO</name>
<comment type="caution">
    <text evidence="6">The sequence shown here is derived from an EMBL/GenBank/DDBJ whole genome shotgun (WGS) entry which is preliminary data.</text>
</comment>
<reference evidence="6" key="1">
    <citation type="journal article" date="2021" name="Nat. Commun.">
        <title>Genetic determinants of endophytism in the Arabidopsis root mycobiome.</title>
        <authorList>
            <person name="Mesny F."/>
            <person name="Miyauchi S."/>
            <person name="Thiergart T."/>
            <person name="Pickel B."/>
            <person name="Atanasova L."/>
            <person name="Karlsson M."/>
            <person name="Huettel B."/>
            <person name="Barry K.W."/>
            <person name="Haridas S."/>
            <person name="Chen C."/>
            <person name="Bauer D."/>
            <person name="Andreopoulos W."/>
            <person name="Pangilinan J."/>
            <person name="LaButti K."/>
            <person name="Riley R."/>
            <person name="Lipzen A."/>
            <person name="Clum A."/>
            <person name="Drula E."/>
            <person name="Henrissat B."/>
            <person name="Kohler A."/>
            <person name="Grigoriev I.V."/>
            <person name="Martin F.M."/>
            <person name="Hacquard S."/>
        </authorList>
    </citation>
    <scope>NUCLEOTIDE SEQUENCE</scope>
    <source>
        <strain evidence="6">MPI-CAGE-CH-0243</strain>
    </source>
</reference>
<organism evidence="6 7">
    <name type="scientific">Dendryphion nanum</name>
    <dbReference type="NCBI Taxonomy" id="256645"/>
    <lineage>
        <taxon>Eukaryota</taxon>
        <taxon>Fungi</taxon>
        <taxon>Dikarya</taxon>
        <taxon>Ascomycota</taxon>
        <taxon>Pezizomycotina</taxon>
        <taxon>Dothideomycetes</taxon>
        <taxon>Pleosporomycetidae</taxon>
        <taxon>Pleosporales</taxon>
        <taxon>Torulaceae</taxon>
        <taxon>Dendryphion</taxon>
    </lineage>
</organism>
<dbReference type="OrthoDB" id="2830640at2759"/>
<evidence type="ECO:0000313" key="7">
    <source>
        <dbReference type="Proteomes" id="UP000700596"/>
    </source>
</evidence>
<keyword evidence="3 5" id="KW-1133">Transmembrane helix</keyword>
<feature type="transmembrane region" description="Helical" evidence="5">
    <location>
        <begin position="411"/>
        <end position="431"/>
    </location>
</feature>
<dbReference type="AlphaFoldDB" id="A0A9P9EFD5"/>
<dbReference type="Gene3D" id="1.20.58.340">
    <property type="entry name" value="Magnesium transport protein CorA, transmembrane region"/>
    <property type="match status" value="1"/>
</dbReference>
<gene>
    <name evidence="6" type="ORF">B0J11DRAFT_514507</name>
</gene>
<evidence type="ECO:0000256" key="3">
    <source>
        <dbReference type="ARBA" id="ARBA00022989"/>
    </source>
</evidence>
<dbReference type="EMBL" id="JAGMWT010000001">
    <property type="protein sequence ID" value="KAH7138474.1"/>
    <property type="molecule type" value="Genomic_DNA"/>
</dbReference>
<feature type="transmembrane region" description="Helical" evidence="5">
    <location>
        <begin position="373"/>
        <end position="391"/>
    </location>
</feature>
<evidence type="ECO:0000256" key="1">
    <source>
        <dbReference type="ARBA" id="ARBA00004141"/>
    </source>
</evidence>
<accession>A0A9P9EFD5</accession>
<sequence length="465" mass="53358">MDDPFSSWYAKQLPAGGKGGPVPNTWDFFTLSHDDSSSTNIEEEHIIVDNINQWAGQISHSPSPGVDVLFARHKNCTAQIRYLCQPLESTQFETIFKKLSLPAQYFYLRGMAGVHCNAYTCQTHRDINGKVSHVSVIIRIGFAKSKRCGMTWSVALTWNAQTNRTVGFIEGFSATDMSELKFHIKSCLRNLNHPLMLPEILLHMITVKLNDQDRVPCEDDFYAEEQRTGISNMPNPINHASVWAWSLQDFKDVTTKANRCLTNMVFLERRFRFTTELTRRFVSLLAELSNDEQVRKIVYETEDQLRQRLLNRMWQLEAYVHQTECVQKRMDNLNTVLYTALSQIDSKNQSKLARINLQIAQAVRSETIPMRTIAYVTLAFLPGALIAAIFGMNFFQFDASTNELVIAKTFWHYWAVTIPVTLVVIACWNVWNYHEKRKGPGDSKVVSILDEKLDVNELDMDARNV</sequence>
<dbReference type="InterPro" id="IPR045863">
    <property type="entry name" value="CorA_TM1_TM2"/>
</dbReference>
<proteinExistence type="predicted"/>
<dbReference type="GO" id="GO:0016020">
    <property type="term" value="C:membrane"/>
    <property type="evidence" value="ECO:0007669"/>
    <property type="project" value="UniProtKB-SubCell"/>
</dbReference>
<protein>
    <submittedName>
        <fullName evidence="6">Uncharacterized protein</fullName>
    </submittedName>
</protein>
<evidence type="ECO:0000256" key="5">
    <source>
        <dbReference type="SAM" id="Phobius"/>
    </source>
</evidence>
<comment type="subcellular location">
    <subcellularLocation>
        <location evidence="1">Membrane</location>
        <topology evidence="1">Multi-pass membrane protein</topology>
    </subcellularLocation>
</comment>
<evidence type="ECO:0000256" key="4">
    <source>
        <dbReference type="ARBA" id="ARBA00023136"/>
    </source>
</evidence>
<keyword evidence="2 5" id="KW-0812">Transmembrane</keyword>